<reference evidence="2" key="1">
    <citation type="journal article" date="2022" name="Nat. Commun.">
        <title>Chromosome evolution and the genetic basis of agronomically important traits in greater yam.</title>
        <authorList>
            <person name="Bredeson J.V."/>
            <person name="Lyons J.B."/>
            <person name="Oniyinde I.O."/>
            <person name="Okereke N.R."/>
            <person name="Kolade O."/>
            <person name="Nnabue I."/>
            <person name="Nwadili C.O."/>
            <person name="Hribova E."/>
            <person name="Parker M."/>
            <person name="Nwogha J."/>
            <person name="Shu S."/>
            <person name="Carlson J."/>
            <person name="Kariba R."/>
            <person name="Muthemba S."/>
            <person name="Knop K."/>
            <person name="Barton G.J."/>
            <person name="Sherwood A.V."/>
            <person name="Lopez-Montes A."/>
            <person name="Asiedu R."/>
            <person name="Jamnadass R."/>
            <person name="Muchugi A."/>
            <person name="Goodstein D."/>
            <person name="Egesi C.N."/>
            <person name="Featherston J."/>
            <person name="Asfaw A."/>
            <person name="Simpson G.G."/>
            <person name="Dolezel J."/>
            <person name="Hendre P.S."/>
            <person name="Van Deynze A."/>
            <person name="Kumar P.L."/>
            <person name="Obidiegwu J.E."/>
            <person name="Bhattacharjee R."/>
            <person name="Rokhsar D.S."/>
        </authorList>
    </citation>
    <scope>NUCLEOTIDE SEQUENCE [LARGE SCALE GENOMIC DNA]</scope>
    <source>
        <strain evidence="2">cv. TDa95/00328</strain>
    </source>
</reference>
<dbReference type="EMBL" id="CM037017">
    <property type="protein sequence ID" value="KAH7677392.1"/>
    <property type="molecule type" value="Genomic_DNA"/>
</dbReference>
<dbReference type="Proteomes" id="UP000827976">
    <property type="component" value="Chromosome 7"/>
</dbReference>
<name>A0ACB7VSK8_DIOAL</name>
<comment type="caution">
    <text evidence="1">The sequence shown here is derived from an EMBL/GenBank/DDBJ whole genome shotgun (WGS) entry which is preliminary data.</text>
</comment>
<sequence>MKIISWNVRGLGMPSKLYLVKDFLLLNHVDIYCIQESKLSLVDNSICRSIGGTRLDHYSYIPALGSAGGMIVGWNNILFEGHKIYQGTFCLSIEFKNKSSDFST</sequence>
<proteinExistence type="predicted"/>
<feature type="non-terminal residue" evidence="1">
    <location>
        <position position="104"/>
    </location>
</feature>
<keyword evidence="2" id="KW-1185">Reference proteome</keyword>
<organism evidence="1 2">
    <name type="scientific">Dioscorea alata</name>
    <name type="common">Purple yam</name>
    <dbReference type="NCBI Taxonomy" id="55571"/>
    <lineage>
        <taxon>Eukaryota</taxon>
        <taxon>Viridiplantae</taxon>
        <taxon>Streptophyta</taxon>
        <taxon>Embryophyta</taxon>
        <taxon>Tracheophyta</taxon>
        <taxon>Spermatophyta</taxon>
        <taxon>Magnoliopsida</taxon>
        <taxon>Liliopsida</taxon>
        <taxon>Dioscoreales</taxon>
        <taxon>Dioscoreaceae</taxon>
        <taxon>Dioscorea</taxon>
    </lineage>
</organism>
<evidence type="ECO:0000313" key="2">
    <source>
        <dbReference type="Proteomes" id="UP000827976"/>
    </source>
</evidence>
<gene>
    <name evidence="1" type="ORF">IHE45_07G081100</name>
</gene>
<protein>
    <submittedName>
        <fullName evidence="1">DNase I-like protein</fullName>
    </submittedName>
</protein>
<evidence type="ECO:0000313" key="1">
    <source>
        <dbReference type="EMBL" id="KAH7677392.1"/>
    </source>
</evidence>
<accession>A0ACB7VSK8</accession>